<gene>
    <name evidence="1" type="ORF">STAS_03501</name>
</gene>
<evidence type="ECO:0000313" key="1">
    <source>
        <dbReference type="EMBL" id="GER27769.1"/>
    </source>
</evidence>
<proteinExistence type="predicted"/>
<dbReference type="AlphaFoldDB" id="A0A5A7P4V4"/>
<sequence>MFFTHKSPDTAVLAARRHQVHCCRRKKHPETTSCSLLDLIADEIQVVDGGSVGTLEAVESGGPVVAKEIEGATEDEDVDRVTEMVDHHGGCDDGNWCCN</sequence>
<dbReference type="Proteomes" id="UP000325081">
    <property type="component" value="Unassembled WGS sequence"/>
</dbReference>
<comment type="caution">
    <text evidence="1">The sequence shown here is derived from an EMBL/GenBank/DDBJ whole genome shotgun (WGS) entry which is preliminary data.</text>
</comment>
<dbReference type="EMBL" id="BKCP01002224">
    <property type="protein sequence ID" value="GER27769.1"/>
    <property type="molecule type" value="Genomic_DNA"/>
</dbReference>
<organism evidence="1 2">
    <name type="scientific">Striga asiatica</name>
    <name type="common">Asiatic witchweed</name>
    <name type="synonym">Buchnera asiatica</name>
    <dbReference type="NCBI Taxonomy" id="4170"/>
    <lineage>
        <taxon>Eukaryota</taxon>
        <taxon>Viridiplantae</taxon>
        <taxon>Streptophyta</taxon>
        <taxon>Embryophyta</taxon>
        <taxon>Tracheophyta</taxon>
        <taxon>Spermatophyta</taxon>
        <taxon>Magnoliopsida</taxon>
        <taxon>eudicotyledons</taxon>
        <taxon>Gunneridae</taxon>
        <taxon>Pentapetalae</taxon>
        <taxon>asterids</taxon>
        <taxon>lamiids</taxon>
        <taxon>Lamiales</taxon>
        <taxon>Orobanchaceae</taxon>
        <taxon>Buchnereae</taxon>
        <taxon>Striga</taxon>
    </lineage>
</organism>
<reference evidence="2" key="1">
    <citation type="journal article" date="2019" name="Curr. Biol.">
        <title>Genome Sequence of Striga asiatica Provides Insight into the Evolution of Plant Parasitism.</title>
        <authorList>
            <person name="Yoshida S."/>
            <person name="Kim S."/>
            <person name="Wafula E.K."/>
            <person name="Tanskanen J."/>
            <person name="Kim Y.M."/>
            <person name="Honaas L."/>
            <person name="Yang Z."/>
            <person name="Spallek T."/>
            <person name="Conn C.E."/>
            <person name="Ichihashi Y."/>
            <person name="Cheong K."/>
            <person name="Cui S."/>
            <person name="Der J.P."/>
            <person name="Gundlach H."/>
            <person name="Jiao Y."/>
            <person name="Hori C."/>
            <person name="Ishida J.K."/>
            <person name="Kasahara H."/>
            <person name="Kiba T."/>
            <person name="Kim M.S."/>
            <person name="Koo N."/>
            <person name="Laohavisit A."/>
            <person name="Lee Y.H."/>
            <person name="Lumba S."/>
            <person name="McCourt P."/>
            <person name="Mortimer J.C."/>
            <person name="Mutuku J.M."/>
            <person name="Nomura T."/>
            <person name="Sasaki-Sekimoto Y."/>
            <person name="Seto Y."/>
            <person name="Wang Y."/>
            <person name="Wakatake T."/>
            <person name="Sakakibara H."/>
            <person name="Demura T."/>
            <person name="Yamaguchi S."/>
            <person name="Yoneyama K."/>
            <person name="Manabe R.I."/>
            <person name="Nelson D.C."/>
            <person name="Schulman A.H."/>
            <person name="Timko M.P."/>
            <person name="dePamphilis C.W."/>
            <person name="Choi D."/>
            <person name="Shirasu K."/>
        </authorList>
    </citation>
    <scope>NUCLEOTIDE SEQUENCE [LARGE SCALE GENOMIC DNA]</scope>
    <source>
        <strain evidence="2">cv. UVA1</strain>
    </source>
</reference>
<evidence type="ECO:0000313" key="2">
    <source>
        <dbReference type="Proteomes" id="UP000325081"/>
    </source>
</evidence>
<protein>
    <submittedName>
        <fullName evidence="1">Exodeoxyribonuclease 7 large subunit</fullName>
    </submittedName>
</protein>
<name>A0A5A7P4V4_STRAF</name>
<accession>A0A5A7P4V4</accession>
<keyword evidence="2" id="KW-1185">Reference proteome</keyword>